<keyword evidence="3" id="KW-1185">Reference proteome</keyword>
<reference evidence="2 3" key="1">
    <citation type="journal article" date="2016" name="Mol. Biol. Evol.">
        <title>Comparative Genomics of Early-Diverging Mushroom-Forming Fungi Provides Insights into the Origins of Lignocellulose Decay Capabilities.</title>
        <authorList>
            <person name="Nagy L.G."/>
            <person name="Riley R."/>
            <person name="Tritt A."/>
            <person name="Adam C."/>
            <person name="Daum C."/>
            <person name="Floudas D."/>
            <person name="Sun H."/>
            <person name="Yadav J.S."/>
            <person name="Pangilinan J."/>
            <person name="Larsson K.H."/>
            <person name="Matsuura K."/>
            <person name="Barry K."/>
            <person name="Labutti K."/>
            <person name="Kuo R."/>
            <person name="Ohm R.A."/>
            <person name="Bhattacharya S.S."/>
            <person name="Shirouzu T."/>
            <person name="Yoshinaga Y."/>
            <person name="Martin F.M."/>
            <person name="Grigoriev I.V."/>
            <person name="Hibbett D.S."/>
        </authorList>
    </citation>
    <scope>NUCLEOTIDE SEQUENCE [LARGE SCALE GENOMIC DNA]</scope>
    <source>
        <strain evidence="2 3">HHB14362 ss-1</strain>
    </source>
</reference>
<proteinExistence type="predicted"/>
<sequence>MNGQLLGDLFFVANHARDDFFQTRLERLEVLQGRPGVFDGRILKMSQRRSCHRLKLRCDGGGKKDCGQFCCSIKIAGRCRSSGWTRSLMLYKRRCHRTRATSAVTACIETILILGPPYSTQRRVSTHSSSPSMSSLPKPHISHHKCASEGESSPVINFAHIILPSRPVAHAAR</sequence>
<dbReference type="AlphaFoldDB" id="A0A165PUU2"/>
<feature type="compositionally biased region" description="Low complexity" evidence="1">
    <location>
        <begin position="126"/>
        <end position="135"/>
    </location>
</feature>
<dbReference type="EMBL" id="KV425606">
    <property type="protein sequence ID" value="KZT21530.1"/>
    <property type="molecule type" value="Genomic_DNA"/>
</dbReference>
<evidence type="ECO:0000313" key="3">
    <source>
        <dbReference type="Proteomes" id="UP000076761"/>
    </source>
</evidence>
<gene>
    <name evidence="2" type="ORF">NEOLEDRAFT_752589</name>
</gene>
<dbReference type="InParanoid" id="A0A165PUU2"/>
<organism evidence="2 3">
    <name type="scientific">Neolentinus lepideus HHB14362 ss-1</name>
    <dbReference type="NCBI Taxonomy" id="1314782"/>
    <lineage>
        <taxon>Eukaryota</taxon>
        <taxon>Fungi</taxon>
        <taxon>Dikarya</taxon>
        <taxon>Basidiomycota</taxon>
        <taxon>Agaricomycotina</taxon>
        <taxon>Agaricomycetes</taxon>
        <taxon>Gloeophyllales</taxon>
        <taxon>Gloeophyllaceae</taxon>
        <taxon>Neolentinus</taxon>
    </lineage>
</organism>
<accession>A0A165PUU2</accession>
<dbReference type="Proteomes" id="UP000076761">
    <property type="component" value="Unassembled WGS sequence"/>
</dbReference>
<evidence type="ECO:0000313" key="2">
    <source>
        <dbReference type="EMBL" id="KZT21530.1"/>
    </source>
</evidence>
<evidence type="ECO:0000256" key="1">
    <source>
        <dbReference type="SAM" id="MobiDB-lite"/>
    </source>
</evidence>
<protein>
    <submittedName>
        <fullName evidence="2">Uncharacterized protein</fullName>
    </submittedName>
</protein>
<feature type="region of interest" description="Disordered" evidence="1">
    <location>
        <begin position="121"/>
        <end position="143"/>
    </location>
</feature>
<name>A0A165PUU2_9AGAM</name>